<keyword evidence="5" id="KW-0997">Cell inner membrane</keyword>
<dbReference type="PROSITE" id="PS50885">
    <property type="entry name" value="HAMP"/>
    <property type="match status" value="1"/>
</dbReference>
<dbReference type="EMBL" id="SACL01000001">
    <property type="protein sequence ID" value="RVT99337.1"/>
    <property type="molecule type" value="Genomic_DNA"/>
</dbReference>
<feature type="transmembrane region" description="Helical" evidence="15">
    <location>
        <begin position="27"/>
        <end position="51"/>
    </location>
</feature>
<feature type="domain" description="Histidine kinase" evidence="16">
    <location>
        <begin position="258"/>
        <end position="452"/>
    </location>
</feature>
<dbReference type="CDD" id="cd00075">
    <property type="entry name" value="HATPase"/>
    <property type="match status" value="1"/>
</dbReference>
<evidence type="ECO:0000313" key="19">
    <source>
        <dbReference type="Proteomes" id="UP000282957"/>
    </source>
</evidence>
<comment type="subcellular location">
    <subcellularLocation>
        <location evidence="2">Cell inner membrane</location>
        <topology evidence="2">Multi-pass membrane protein</topology>
    </subcellularLocation>
</comment>
<accession>A0A437MNW5</accession>
<dbReference type="InterPro" id="IPR050980">
    <property type="entry name" value="2C_sensor_his_kinase"/>
</dbReference>
<dbReference type="PRINTS" id="PR00344">
    <property type="entry name" value="BCTRLSENSOR"/>
</dbReference>
<dbReference type="InterPro" id="IPR003661">
    <property type="entry name" value="HisK_dim/P_dom"/>
</dbReference>
<evidence type="ECO:0000256" key="2">
    <source>
        <dbReference type="ARBA" id="ARBA00004429"/>
    </source>
</evidence>
<evidence type="ECO:0000259" key="16">
    <source>
        <dbReference type="PROSITE" id="PS50109"/>
    </source>
</evidence>
<dbReference type="InterPro" id="IPR004358">
    <property type="entry name" value="Sig_transdc_His_kin-like_C"/>
</dbReference>
<evidence type="ECO:0000256" key="14">
    <source>
        <dbReference type="ARBA" id="ARBA00023136"/>
    </source>
</evidence>
<dbReference type="GO" id="GO:0005886">
    <property type="term" value="C:plasma membrane"/>
    <property type="evidence" value="ECO:0007669"/>
    <property type="project" value="UniProtKB-SubCell"/>
</dbReference>
<dbReference type="InterPro" id="IPR003594">
    <property type="entry name" value="HATPase_dom"/>
</dbReference>
<proteinExistence type="predicted"/>
<evidence type="ECO:0000256" key="12">
    <source>
        <dbReference type="ARBA" id="ARBA00022989"/>
    </source>
</evidence>
<dbReference type="GO" id="GO:0005524">
    <property type="term" value="F:ATP binding"/>
    <property type="evidence" value="ECO:0007669"/>
    <property type="project" value="UniProtKB-KW"/>
</dbReference>
<dbReference type="SMART" id="SM00388">
    <property type="entry name" value="HisKA"/>
    <property type="match status" value="1"/>
</dbReference>
<dbReference type="GO" id="GO:0000155">
    <property type="term" value="F:phosphorelay sensor kinase activity"/>
    <property type="evidence" value="ECO:0007669"/>
    <property type="project" value="InterPro"/>
</dbReference>
<gene>
    <name evidence="18" type="ORF">EOD42_04380</name>
</gene>
<feature type="transmembrane region" description="Helical" evidence="15">
    <location>
        <begin position="175"/>
        <end position="197"/>
    </location>
</feature>
<evidence type="ECO:0000256" key="13">
    <source>
        <dbReference type="ARBA" id="ARBA00023012"/>
    </source>
</evidence>
<keyword evidence="12 15" id="KW-1133">Transmembrane helix</keyword>
<reference evidence="18 19" key="1">
    <citation type="submission" date="2019-01" db="EMBL/GenBank/DDBJ databases">
        <authorList>
            <person name="Chen W.-M."/>
        </authorList>
    </citation>
    <scope>NUCLEOTIDE SEQUENCE [LARGE SCALE GENOMIC DNA]</scope>
    <source>
        <strain evidence="18 19">CCP-6</strain>
    </source>
</reference>
<dbReference type="SMART" id="SM00304">
    <property type="entry name" value="HAMP"/>
    <property type="match status" value="1"/>
</dbReference>
<evidence type="ECO:0000313" key="18">
    <source>
        <dbReference type="EMBL" id="RVT99337.1"/>
    </source>
</evidence>
<dbReference type="PANTHER" id="PTHR44936:SF5">
    <property type="entry name" value="SENSOR HISTIDINE KINASE ENVZ"/>
    <property type="match status" value="1"/>
</dbReference>
<dbReference type="EC" id="2.7.13.3" evidence="3"/>
<dbReference type="CDD" id="cd06225">
    <property type="entry name" value="HAMP"/>
    <property type="match status" value="1"/>
</dbReference>
<comment type="catalytic activity">
    <reaction evidence="1">
        <text>ATP + protein L-histidine = ADP + protein N-phospho-L-histidine.</text>
        <dbReference type="EC" id="2.7.13.3"/>
    </reaction>
</comment>
<keyword evidence="6" id="KW-0597">Phosphoprotein</keyword>
<keyword evidence="10" id="KW-0418">Kinase</keyword>
<evidence type="ECO:0000256" key="8">
    <source>
        <dbReference type="ARBA" id="ARBA00022692"/>
    </source>
</evidence>
<evidence type="ECO:0000256" key="15">
    <source>
        <dbReference type="SAM" id="Phobius"/>
    </source>
</evidence>
<sequence length="452" mass="49388">MSDAALPAAPVSARRDCPLRRLLPKGLLGRAVLIILVPLLVVQTVALTAFYGGHLDVISRRLSSSLAGEIGMVAQLLNRTPEEAHPVILREATWRLGMSAAFEPGARLGAVPQRPAWNSLLPLEEDLHDALSRLVALPFDADWQSDPQNIVVRVQLPGGVLYVEAPRKRLFSATLYWFMIWLVGSAVVFAVIAVLFMRIQVRAIRRLAMAADSFGQGRDIGPIKPEGAAEVRQAAIAFNSMRDNVRRFVAQRTDMLAGISHDLRTPLTRMRLTLAMLPPTPELREDVDGLVHDTEEMERLVEAYLAFARGESLEKPVETDLVPMLRDLAESARRSGGQLSTELPEALRLPLREGAVRRAVGNLLDNARRHASIVRLSAQADEHWAEILVDDDGPGIPEAERERAFKPFASGSATGTGLGLAIARDVVRGHGGDILLEASPMGGLRARVRLPI</sequence>
<dbReference type="Gene3D" id="6.10.340.10">
    <property type="match status" value="1"/>
</dbReference>
<organism evidence="18 19">
    <name type="scientific">Rhodovarius crocodyli</name>
    <dbReference type="NCBI Taxonomy" id="1979269"/>
    <lineage>
        <taxon>Bacteria</taxon>
        <taxon>Pseudomonadati</taxon>
        <taxon>Pseudomonadota</taxon>
        <taxon>Alphaproteobacteria</taxon>
        <taxon>Acetobacterales</taxon>
        <taxon>Roseomonadaceae</taxon>
        <taxon>Rhodovarius</taxon>
    </lineage>
</organism>
<dbReference type="SUPFAM" id="SSF55874">
    <property type="entry name" value="ATPase domain of HSP90 chaperone/DNA topoisomerase II/histidine kinase"/>
    <property type="match status" value="1"/>
</dbReference>
<keyword evidence="19" id="KW-1185">Reference proteome</keyword>
<dbReference type="Pfam" id="PF00512">
    <property type="entry name" value="HisKA"/>
    <property type="match status" value="1"/>
</dbReference>
<dbReference type="Gene3D" id="3.30.565.10">
    <property type="entry name" value="Histidine kinase-like ATPase, C-terminal domain"/>
    <property type="match status" value="1"/>
</dbReference>
<dbReference type="PROSITE" id="PS50109">
    <property type="entry name" value="HIS_KIN"/>
    <property type="match status" value="1"/>
</dbReference>
<evidence type="ECO:0000256" key="5">
    <source>
        <dbReference type="ARBA" id="ARBA00022519"/>
    </source>
</evidence>
<dbReference type="InterPro" id="IPR036097">
    <property type="entry name" value="HisK_dim/P_sf"/>
</dbReference>
<keyword evidence="4" id="KW-1003">Cell membrane</keyword>
<feature type="domain" description="HAMP" evidence="17">
    <location>
        <begin position="198"/>
        <end position="250"/>
    </location>
</feature>
<keyword evidence="14 15" id="KW-0472">Membrane</keyword>
<dbReference type="SMART" id="SM00387">
    <property type="entry name" value="HATPase_c"/>
    <property type="match status" value="1"/>
</dbReference>
<evidence type="ECO:0000256" key="7">
    <source>
        <dbReference type="ARBA" id="ARBA00022679"/>
    </source>
</evidence>
<dbReference type="CDD" id="cd00082">
    <property type="entry name" value="HisKA"/>
    <property type="match status" value="1"/>
</dbReference>
<keyword evidence="8 15" id="KW-0812">Transmembrane</keyword>
<dbReference type="Pfam" id="PF02518">
    <property type="entry name" value="HATPase_c"/>
    <property type="match status" value="1"/>
</dbReference>
<evidence type="ECO:0000256" key="1">
    <source>
        <dbReference type="ARBA" id="ARBA00000085"/>
    </source>
</evidence>
<evidence type="ECO:0000256" key="11">
    <source>
        <dbReference type="ARBA" id="ARBA00022840"/>
    </source>
</evidence>
<dbReference type="Pfam" id="PF00672">
    <property type="entry name" value="HAMP"/>
    <property type="match status" value="1"/>
</dbReference>
<keyword evidence="9" id="KW-0547">Nucleotide-binding</keyword>
<evidence type="ECO:0000256" key="10">
    <source>
        <dbReference type="ARBA" id="ARBA00022777"/>
    </source>
</evidence>
<dbReference type="AlphaFoldDB" id="A0A437MNW5"/>
<name>A0A437MNW5_9PROT</name>
<dbReference type="InterPro" id="IPR005467">
    <property type="entry name" value="His_kinase_dom"/>
</dbReference>
<comment type="caution">
    <text evidence="18">The sequence shown here is derived from an EMBL/GenBank/DDBJ whole genome shotgun (WGS) entry which is preliminary data.</text>
</comment>
<evidence type="ECO:0000259" key="17">
    <source>
        <dbReference type="PROSITE" id="PS50885"/>
    </source>
</evidence>
<keyword evidence="7" id="KW-0808">Transferase</keyword>
<dbReference type="SUPFAM" id="SSF47384">
    <property type="entry name" value="Homodimeric domain of signal transducing histidine kinase"/>
    <property type="match status" value="1"/>
</dbReference>
<dbReference type="InterPro" id="IPR036890">
    <property type="entry name" value="HATPase_C_sf"/>
</dbReference>
<protein>
    <recommendedName>
        <fullName evidence="3">histidine kinase</fullName>
        <ecNumber evidence="3">2.7.13.3</ecNumber>
    </recommendedName>
</protein>
<dbReference type="Proteomes" id="UP000282957">
    <property type="component" value="Unassembled WGS sequence"/>
</dbReference>
<evidence type="ECO:0000256" key="9">
    <source>
        <dbReference type="ARBA" id="ARBA00022741"/>
    </source>
</evidence>
<keyword evidence="13" id="KW-0902">Two-component regulatory system</keyword>
<keyword evidence="11" id="KW-0067">ATP-binding</keyword>
<dbReference type="OrthoDB" id="9804645at2"/>
<evidence type="ECO:0000256" key="6">
    <source>
        <dbReference type="ARBA" id="ARBA00022553"/>
    </source>
</evidence>
<evidence type="ECO:0000256" key="3">
    <source>
        <dbReference type="ARBA" id="ARBA00012438"/>
    </source>
</evidence>
<dbReference type="PANTHER" id="PTHR44936">
    <property type="entry name" value="SENSOR PROTEIN CREC"/>
    <property type="match status" value="1"/>
</dbReference>
<dbReference type="RefSeq" id="WP_127786232.1">
    <property type="nucleotide sequence ID" value="NZ_SACL01000001.1"/>
</dbReference>
<evidence type="ECO:0000256" key="4">
    <source>
        <dbReference type="ARBA" id="ARBA00022475"/>
    </source>
</evidence>
<dbReference type="Gene3D" id="1.10.287.130">
    <property type="match status" value="1"/>
</dbReference>
<dbReference type="InterPro" id="IPR003660">
    <property type="entry name" value="HAMP_dom"/>
</dbReference>